<dbReference type="EMBL" id="NWSL01000001">
    <property type="protein sequence ID" value="PDS53463.1"/>
    <property type="molecule type" value="Genomic_DNA"/>
</dbReference>
<comment type="caution">
    <text evidence="1">The sequence shown here is derived from an EMBL/GenBank/DDBJ whole genome shotgun (WGS) entry which is preliminary data.</text>
</comment>
<keyword evidence="2" id="KW-1185">Reference proteome</keyword>
<name>A0ABX4JHG7_9HYPH</name>
<organism evidence="1 2">
    <name type="scientific">Rhizobium anhuiense</name>
    <dbReference type="NCBI Taxonomy" id="1184720"/>
    <lineage>
        <taxon>Bacteria</taxon>
        <taxon>Pseudomonadati</taxon>
        <taxon>Pseudomonadota</taxon>
        <taxon>Alphaproteobacteria</taxon>
        <taxon>Hyphomicrobiales</taxon>
        <taxon>Rhizobiaceae</taxon>
        <taxon>Rhizobium/Agrobacterium group</taxon>
        <taxon>Rhizobium</taxon>
    </lineage>
</organism>
<evidence type="ECO:0000313" key="1">
    <source>
        <dbReference type="EMBL" id="PDS53463.1"/>
    </source>
</evidence>
<protein>
    <submittedName>
        <fullName evidence="1">Uncharacterized protein</fullName>
    </submittedName>
</protein>
<accession>A0ABX4JHG7</accession>
<sequence>MKYVLRQAETAPDIAAIVFPVPQAAKFSIPAAAEVDIGALHLFGCRIQKAAEEKSDYAS</sequence>
<proteinExistence type="predicted"/>
<reference evidence="1 2" key="1">
    <citation type="submission" date="2017-09" db="EMBL/GenBank/DDBJ databases">
        <title>Comparative genomics of rhizobia isolated from Phaseolus vulgaris in China.</title>
        <authorList>
            <person name="Tong W."/>
        </authorList>
    </citation>
    <scope>NUCLEOTIDE SEQUENCE [LARGE SCALE GENOMIC DNA]</scope>
    <source>
        <strain evidence="1 2">Y27</strain>
    </source>
</reference>
<dbReference type="Proteomes" id="UP000219972">
    <property type="component" value="Unassembled WGS sequence"/>
</dbReference>
<gene>
    <name evidence="1" type="ORF">CO662_01075</name>
</gene>
<evidence type="ECO:0000313" key="2">
    <source>
        <dbReference type="Proteomes" id="UP000219972"/>
    </source>
</evidence>